<sequence length="389" mass="42657">MRLLIPGGIERELRTARAAVEEALRLFHHHRAADEILGPDDLGCFPASAVPSVPPIVVDANVLRNDVLYACKLEGEYTTLVNAANAGFLRLFCTTHVIEEVAEHREEWCRQKGIDAAQFEALWVEQYLPLLRLVSEVSGDLLSDDERHRIGRLREVDPDDVPSATLALVIGAFYLSQDRPATTAVYGEARGLKELEQWRSALAAGGNAGAIYWTLDAGIMTARLIRMGLSGLFSTVRALPSWAQAVVAGATAASAIYAWKRVDAERTQRLRDAMERIFRLVAAVGGVHQDAAARLESVSAPMPTMRILAEDRSPSEVLTRSVLYQLARSSKGVQSAAELARALPTLPVAQGEGKAREVLRSQAYARQVFRGRWQLGEPVTWPPGQQHTP</sequence>
<evidence type="ECO:0000259" key="5">
    <source>
        <dbReference type="Pfam" id="PF10130"/>
    </source>
</evidence>
<keyword evidence="7" id="KW-1185">Reference proteome</keyword>
<keyword evidence="1" id="KW-0540">Nuclease</keyword>
<protein>
    <recommendedName>
        <fullName evidence="5">PIN domain-containing protein</fullName>
    </recommendedName>
</protein>
<proteinExistence type="predicted"/>
<evidence type="ECO:0000256" key="2">
    <source>
        <dbReference type="ARBA" id="ARBA00022723"/>
    </source>
</evidence>
<gene>
    <name evidence="6" type="ORF">E1809_19245</name>
</gene>
<dbReference type="RefSeq" id="WP_133205854.1">
    <property type="nucleotide sequence ID" value="NZ_SMRU01000025.1"/>
</dbReference>
<comment type="caution">
    <text evidence="6">The sequence shown here is derived from an EMBL/GenBank/DDBJ whole genome shotgun (WGS) entry which is preliminary data.</text>
</comment>
<keyword evidence="3" id="KW-0378">Hydrolase</keyword>
<dbReference type="GO" id="GO:0016787">
    <property type="term" value="F:hydrolase activity"/>
    <property type="evidence" value="ECO:0007669"/>
    <property type="project" value="UniProtKB-KW"/>
</dbReference>
<dbReference type="Proteomes" id="UP000295511">
    <property type="component" value="Unassembled WGS sequence"/>
</dbReference>
<keyword evidence="2" id="KW-0479">Metal-binding</keyword>
<evidence type="ECO:0000313" key="6">
    <source>
        <dbReference type="EMBL" id="TDF92111.1"/>
    </source>
</evidence>
<evidence type="ECO:0000256" key="1">
    <source>
        <dbReference type="ARBA" id="ARBA00022722"/>
    </source>
</evidence>
<dbReference type="OrthoDB" id="4048649at2"/>
<dbReference type="AlphaFoldDB" id="A0A4R5KAF5"/>
<evidence type="ECO:0000256" key="4">
    <source>
        <dbReference type="ARBA" id="ARBA00022842"/>
    </source>
</evidence>
<dbReference type="GO" id="GO:0004518">
    <property type="term" value="F:nuclease activity"/>
    <property type="evidence" value="ECO:0007669"/>
    <property type="project" value="UniProtKB-KW"/>
</dbReference>
<feature type="domain" description="PIN" evidence="5">
    <location>
        <begin position="57"/>
        <end position="177"/>
    </location>
</feature>
<evidence type="ECO:0000313" key="7">
    <source>
        <dbReference type="Proteomes" id="UP000295511"/>
    </source>
</evidence>
<keyword evidence="4" id="KW-0460">Magnesium</keyword>
<reference evidence="6 7" key="1">
    <citation type="submission" date="2019-03" db="EMBL/GenBank/DDBJ databases">
        <title>Whole genome sequence of Arthrobacter sp JH1-1.</title>
        <authorList>
            <person name="Trinh H.N."/>
        </authorList>
    </citation>
    <scope>NUCLEOTIDE SEQUENCE [LARGE SCALE GENOMIC DNA]</scope>
    <source>
        <strain evidence="6 7">JH1-1</strain>
    </source>
</reference>
<dbReference type="GO" id="GO:0046872">
    <property type="term" value="F:metal ion binding"/>
    <property type="evidence" value="ECO:0007669"/>
    <property type="project" value="UniProtKB-KW"/>
</dbReference>
<name>A0A4R5KAF5_9MICC</name>
<dbReference type="Pfam" id="PF10130">
    <property type="entry name" value="PIN_2"/>
    <property type="match status" value="1"/>
</dbReference>
<organism evidence="6 7">
    <name type="scientific">Arthrobacter terricola</name>
    <dbReference type="NCBI Taxonomy" id="2547396"/>
    <lineage>
        <taxon>Bacteria</taxon>
        <taxon>Bacillati</taxon>
        <taxon>Actinomycetota</taxon>
        <taxon>Actinomycetes</taxon>
        <taxon>Micrococcales</taxon>
        <taxon>Micrococcaceae</taxon>
        <taxon>Arthrobacter</taxon>
    </lineage>
</organism>
<dbReference type="EMBL" id="SMRU01000025">
    <property type="protein sequence ID" value="TDF92111.1"/>
    <property type="molecule type" value="Genomic_DNA"/>
</dbReference>
<dbReference type="InterPro" id="IPR002716">
    <property type="entry name" value="PIN_dom"/>
</dbReference>
<accession>A0A4R5KAF5</accession>
<evidence type="ECO:0000256" key="3">
    <source>
        <dbReference type="ARBA" id="ARBA00022801"/>
    </source>
</evidence>